<organism evidence="2 3">
    <name type="scientific">Streptomyces machairae</name>
    <dbReference type="NCBI Taxonomy" id="3134109"/>
    <lineage>
        <taxon>Bacteria</taxon>
        <taxon>Bacillati</taxon>
        <taxon>Actinomycetota</taxon>
        <taxon>Actinomycetes</taxon>
        <taxon>Kitasatosporales</taxon>
        <taxon>Streptomycetaceae</taxon>
        <taxon>Streptomyces</taxon>
    </lineage>
</organism>
<reference evidence="2 3" key="1">
    <citation type="submission" date="2024-03" db="EMBL/GenBank/DDBJ databases">
        <title>Novel Streptomyces species of biotechnological and ecological value are a feature of Machair soil.</title>
        <authorList>
            <person name="Prole J.R."/>
            <person name="Goodfellow M."/>
            <person name="Allenby N."/>
            <person name="Ward A.C."/>
        </authorList>
    </citation>
    <scope>NUCLEOTIDE SEQUENCE [LARGE SCALE GENOMIC DNA]</scope>
    <source>
        <strain evidence="2 3">MS1.AVA.1</strain>
    </source>
</reference>
<sequence length="64" mass="6852">MPYSPRSSRWSLHPPSPPPPPRPRTIDIYTGMLDGGGAPQCAPDCGQLFHQDGTCSKCPRGAGF</sequence>
<feature type="compositionally biased region" description="Low complexity" evidence="1">
    <location>
        <begin position="1"/>
        <end position="13"/>
    </location>
</feature>
<evidence type="ECO:0000313" key="2">
    <source>
        <dbReference type="EMBL" id="MEJ8669187.1"/>
    </source>
</evidence>
<proteinExistence type="predicted"/>
<evidence type="ECO:0000313" key="3">
    <source>
        <dbReference type="Proteomes" id="UP001376459"/>
    </source>
</evidence>
<feature type="region of interest" description="Disordered" evidence="1">
    <location>
        <begin position="1"/>
        <end position="24"/>
    </location>
</feature>
<keyword evidence="3" id="KW-1185">Reference proteome</keyword>
<dbReference type="EMBL" id="JBBKAK010000001">
    <property type="protein sequence ID" value="MEJ8669187.1"/>
    <property type="molecule type" value="Genomic_DNA"/>
</dbReference>
<gene>
    <name evidence="2" type="ORF">WKI71_14180</name>
</gene>
<accession>A0ABU8UKP3</accession>
<comment type="caution">
    <text evidence="2">The sequence shown here is derived from an EMBL/GenBank/DDBJ whole genome shotgun (WGS) entry which is preliminary data.</text>
</comment>
<name>A0ABU8UKP3_9ACTN</name>
<evidence type="ECO:0000256" key="1">
    <source>
        <dbReference type="SAM" id="MobiDB-lite"/>
    </source>
</evidence>
<dbReference type="Proteomes" id="UP001376459">
    <property type="component" value="Unassembled WGS sequence"/>
</dbReference>
<protein>
    <submittedName>
        <fullName evidence="2">Uncharacterized protein</fullName>
    </submittedName>
</protein>
<feature type="compositionally biased region" description="Pro residues" evidence="1">
    <location>
        <begin position="14"/>
        <end position="23"/>
    </location>
</feature>